<feature type="compositionally biased region" description="Low complexity" evidence="14">
    <location>
        <begin position="403"/>
        <end position="415"/>
    </location>
</feature>
<evidence type="ECO:0000256" key="5">
    <source>
        <dbReference type="ARBA" id="ARBA00022857"/>
    </source>
</evidence>
<keyword evidence="3" id="KW-0288">FMN</keyword>
<dbReference type="EMBL" id="LODT01000035">
    <property type="protein sequence ID" value="KYQ91275.1"/>
    <property type="molecule type" value="Genomic_DNA"/>
</dbReference>
<dbReference type="InterPro" id="IPR018517">
    <property type="entry name" value="tRNA_hU_synthase_CS"/>
</dbReference>
<comment type="catalytic activity">
    <reaction evidence="12">
        <text>5,6-dihydrouridine(16) in tRNA + NAD(+) = uridine(16) in tRNA + NADH + H(+)</text>
        <dbReference type="Rhea" id="RHEA:53380"/>
        <dbReference type="Rhea" id="RHEA-COMP:13543"/>
        <dbReference type="Rhea" id="RHEA-COMP:13544"/>
        <dbReference type="ChEBI" id="CHEBI:15378"/>
        <dbReference type="ChEBI" id="CHEBI:57540"/>
        <dbReference type="ChEBI" id="CHEBI:57945"/>
        <dbReference type="ChEBI" id="CHEBI:65315"/>
        <dbReference type="ChEBI" id="CHEBI:74443"/>
        <dbReference type="EC" id="1.3.1.88"/>
    </reaction>
    <physiologicalReaction direction="right-to-left" evidence="12">
        <dbReference type="Rhea" id="RHEA:53382"/>
    </physiologicalReaction>
</comment>
<keyword evidence="4" id="KW-0819">tRNA processing</keyword>
<dbReference type="STRING" id="361077.A0A151ZBG5"/>
<evidence type="ECO:0000256" key="3">
    <source>
        <dbReference type="ARBA" id="ARBA00022643"/>
    </source>
</evidence>
<keyword evidence="6" id="KW-0560">Oxidoreductase</keyword>
<dbReference type="AlphaFoldDB" id="A0A151ZBG5"/>
<evidence type="ECO:0000256" key="9">
    <source>
        <dbReference type="ARBA" id="ARBA00038890"/>
    </source>
</evidence>
<comment type="cofactor">
    <cofactor evidence="1">
        <name>FMN</name>
        <dbReference type="ChEBI" id="CHEBI:58210"/>
    </cofactor>
</comment>
<dbReference type="InterPro" id="IPR013785">
    <property type="entry name" value="Aldolase_TIM"/>
</dbReference>
<dbReference type="FunCoup" id="A0A151ZBG5">
    <property type="interactions" value="108"/>
</dbReference>
<name>A0A151ZBG5_TIELA</name>
<evidence type="ECO:0000256" key="6">
    <source>
        <dbReference type="ARBA" id="ARBA00023002"/>
    </source>
</evidence>
<evidence type="ECO:0000256" key="1">
    <source>
        <dbReference type="ARBA" id="ARBA00001917"/>
    </source>
</evidence>
<dbReference type="PROSITE" id="PS01136">
    <property type="entry name" value="UPF0034"/>
    <property type="match status" value="1"/>
</dbReference>
<keyword evidence="7" id="KW-0520">NAD</keyword>
<dbReference type="SUPFAM" id="SSF51395">
    <property type="entry name" value="FMN-linked oxidoreductases"/>
    <property type="match status" value="1"/>
</dbReference>
<protein>
    <recommendedName>
        <fullName evidence="9">tRNA-dihydrouridine(16/17) synthase [NAD(P)(+)]</fullName>
        <ecNumber evidence="9">1.3.1.88</ecNumber>
    </recommendedName>
</protein>
<dbReference type="GO" id="GO:0017150">
    <property type="term" value="F:tRNA dihydrouridine synthase activity"/>
    <property type="evidence" value="ECO:0007669"/>
    <property type="project" value="InterPro"/>
</dbReference>
<gene>
    <name evidence="16" type="ORF">DLAC_08212</name>
</gene>
<dbReference type="EC" id="1.3.1.88" evidence="9"/>
<comment type="catalytic activity">
    <reaction evidence="10">
        <text>5,6-dihydrouridine(17) in tRNA + NAD(+) = uridine(17) in tRNA + NADH + H(+)</text>
        <dbReference type="Rhea" id="RHEA:53372"/>
        <dbReference type="Rhea" id="RHEA-COMP:13541"/>
        <dbReference type="Rhea" id="RHEA-COMP:13542"/>
        <dbReference type="ChEBI" id="CHEBI:15378"/>
        <dbReference type="ChEBI" id="CHEBI:57540"/>
        <dbReference type="ChEBI" id="CHEBI:57945"/>
        <dbReference type="ChEBI" id="CHEBI:65315"/>
        <dbReference type="ChEBI" id="CHEBI:74443"/>
        <dbReference type="EC" id="1.3.1.88"/>
    </reaction>
    <physiologicalReaction direction="right-to-left" evidence="10">
        <dbReference type="Rhea" id="RHEA:53374"/>
    </physiologicalReaction>
</comment>
<feature type="compositionally biased region" description="Basic and acidic residues" evidence="14">
    <location>
        <begin position="428"/>
        <end position="442"/>
    </location>
</feature>
<evidence type="ECO:0000259" key="15">
    <source>
        <dbReference type="Pfam" id="PF01207"/>
    </source>
</evidence>
<evidence type="ECO:0000313" key="17">
    <source>
        <dbReference type="Proteomes" id="UP000076078"/>
    </source>
</evidence>
<feature type="compositionally biased region" description="Basic and acidic residues" evidence="14">
    <location>
        <begin position="385"/>
        <end position="402"/>
    </location>
</feature>
<evidence type="ECO:0000256" key="8">
    <source>
        <dbReference type="ARBA" id="ARBA00038313"/>
    </source>
</evidence>
<sequence length="461" mass="52079">MSEQTGTEKVEVQDNITTTTTVTDSITTTTSTTTTTIEETKTKETEIEHTGINPELTLINNPIIMNKLAGYQFFEKILKSPKKIVAPMVDHTYLAFRMLCRKYGSDMVYTPMMHSKNFATQKVYRKDNFSTCPEDRPLVVQFCGNEPEWVVKAAKYVENDCDAIDLNLGCPQQIARRGNYGSFLLDKPHIILPIVRALHQNIKVPIFCKIRLLPNLDDTIKLAKDLQDAGCQLLTVHGRTKEQKGQFAGVANWDAIARIKKELTIPVIANGSVLEYEDIDRCLNQTGADGVMSADGILANPAMFSGLNVDTIQVARDYLELCHKYPTQLGIARSHLFKMLKSKLDLQADLRDQLHQCATYPELSEIVEQLDHRIKTNAPQVKVLSNKEKRELKAKQEQEQKDQNTTTTTDNTNNNNKRDNNNEDETDQSDKKKVKTNNDKNNNEYVILTKDGASEPVPMQN</sequence>
<dbReference type="Pfam" id="PF01207">
    <property type="entry name" value="Dus"/>
    <property type="match status" value="1"/>
</dbReference>
<accession>A0A151ZBG5</accession>
<dbReference type="OMA" id="ISPPVWQ"/>
<dbReference type="OrthoDB" id="272303at2759"/>
<evidence type="ECO:0000256" key="13">
    <source>
        <dbReference type="ARBA" id="ARBA00049467"/>
    </source>
</evidence>
<comment type="caution">
    <text evidence="16">The sequence shown here is derived from an EMBL/GenBank/DDBJ whole genome shotgun (WGS) entry which is preliminary data.</text>
</comment>
<evidence type="ECO:0000256" key="14">
    <source>
        <dbReference type="SAM" id="MobiDB-lite"/>
    </source>
</evidence>
<reference evidence="16 17" key="1">
    <citation type="submission" date="2015-12" db="EMBL/GenBank/DDBJ databases">
        <title>Dictyostelia acquired genes for synthesis and detection of signals that induce cell-type specialization by lateral gene transfer from prokaryotes.</title>
        <authorList>
            <person name="Gloeckner G."/>
            <person name="Schaap P."/>
        </authorList>
    </citation>
    <scope>NUCLEOTIDE SEQUENCE [LARGE SCALE GENOMIC DNA]</scope>
    <source>
        <strain evidence="16 17">TK</strain>
    </source>
</reference>
<evidence type="ECO:0000256" key="10">
    <source>
        <dbReference type="ARBA" id="ARBA00047287"/>
    </source>
</evidence>
<dbReference type="CDD" id="cd02801">
    <property type="entry name" value="DUS_like_FMN"/>
    <property type="match status" value="1"/>
</dbReference>
<evidence type="ECO:0000256" key="11">
    <source>
        <dbReference type="ARBA" id="ARBA00047652"/>
    </source>
</evidence>
<evidence type="ECO:0000256" key="7">
    <source>
        <dbReference type="ARBA" id="ARBA00023027"/>
    </source>
</evidence>
<dbReference type="InterPro" id="IPR035587">
    <property type="entry name" value="DUS-like_FMN-bd"/>
</dbReference>
<dbReference type="PANTHER" id="PTHR11082">
    <property type="entry name" value="TRNA-DIHYDROURIDINE SYNTHASE"/>
    <property type="match status" value="1"/>
</dbReference>
<evidence type="ECO:0000313" key="16">
    <source>
        <dbReference type="EMBL" id="KYQ91275.1"/>
    </source>
</evidence>
<keyword evidence="2" id="KW-0285">Flavoprotein</keyword>
<dbReference type="Proteomes" id="UP000076078">
    <property type="component" value="Unassembled WGS sequence"/>
</dbReference>
<evidence type="ECO:0000256" key="12">
    <source>
        <dbReference type="ARBA" id="ARBA00048934"/>
    </source>
</evidence>
<keyword evidence="5" id="KW-0521">NADP</keyword>
<evidence type="ECO:0000256" key="2">
    <source>
        <dbReference type="ARBA" id="ARBA00022630"/>
    </source>
</evidence>
<dbReference type="InParanoid" id="A0A151ZBG5"/>
<dbReference type="GO" id="GO:0050660">
    <property type="term" value="F:flavin adenine dinucleotide binding"/>
    <property type="evidence" value="ECO:0007669"/>
    <property type="project" value="InterPro"/>
</dbReference>
<proteinExistence type="inferred from homology"/>
<feature type="region of interest" description="Disordered" evidence="14">
    <location>
        <begin position="381"/>
        <end position="461"/>
    </location>
</feature>
<comment type="catalytic activity">
    <reaction evidence="13">
        <text>5,6-dihydrouridine(17) in tRNA + NADP(+) = uridine(17) in tRNA + NADPH + H(+)</text>
        <dbReference type="Rhea" id="RHEA:53368"/>
        <dbReference type="Rhea" id="RHEA-COMP:13541"/>
        <dbReference type="Rhea" id="RHEA-COMP:13542"/>
        <dbReference type="ChEBI" id="CHEBI:15378"/>
        <dbReference type="ChEBI" id="CHEBI:57783"/>
        <dbReference type="ChEBI" id="CHEBI:58349"/>
        <dbReference type="ChEBI" id="CHEBI:65315"/>
        <dbReference type="ChEBI" id="CHEBI:74443"/>
        <dbReference type="EC" id="1.3.1.88"/>
    </reaction>
    <physiologicalReaction direction="right-to-left" evidence="13">
        <dbReference type="Rhea" id="RHEA:53370"/>
    </physiologicalReaction>
</comment>
<dbReference type="Gene3D" id="3.20.20.70">
    <property type="entry name" value="Aldolase class I"/>
    <property type="match status" value="1"/>
</dbReference>
<keyword evidence="17" id="KW-1185">Reference proteome</keyword>
<dbReference type="PANTHER" id="PTHR11082:SF5">
    <property type="entry name" value="TRNA-DIHYDROURIDINE(16_17) SYNTHASE [NAD(P)(+)]-LIKE"/>
    <property type="match status" value="1"/>
</dbReference>
<organism evidence="16 17">
    <name type="scientific">Tieghemostelium lacteum</name>
    <name type="common">Slime mold</name>
    <name type="synonym">Dictyostelium lacteum</name>
    <dbReference type="NCBI Taxonomy" id="361077"/>
    <lineage>
        <taxon>Eukaryota</taxon>
        <taxon>Amoebozoa</taxon>
        <taxon>Evosea</taxon>
        <taxon>Eumycetozoa</taxon>
        <taxon>Dictyostelia</taxon>
        <taxon>Dictyosteliales</taxon>
        <taxon>Raperosteliaceae</taxon>
        <taxon>Tieghemostelium</taxon>
    </lineage>
</organism>
<evidence type="ECO:0000256" key="4">
    <source>
        <dbReference type="ARBA" id="ARBA00022694"/>
    </source>
</evidence>
<feature type="domain" description="DUS-like FMN-binding" evidence="15">
    <location>
        <begin position="85"/>
        <end position="383"/>
    </location>
</feature>
<comment type="catalytic activity">
    <reaction evidence="11">
        <text>5,6-dihydrouridine(16) in tRNA + NADP(+) = uridine(16) in tRNA + NADPH + H(+)</text>
        <dbReference type="Rhea" id="RHEA:53376"/>
        <dbReference type="Rhea" id="RHEA-COMP:13543"/>
        <dbReference type="Rhea" id="RHEA-COMP:13544"/>
        <dbReference type="ChEBI" id="CHEBI:15378"/>
        <dbReference type="ChEBI" id="CHEBI:57783"/>
        <dbReference type="ChEBI" id="CHEBI:58349"/>
        <dbReference type="ChEBI" id="CHEBI:65315"/>
        <dbReference type="ChEBI" id="CHEBI:74443"/>
        <dbReference type="EC" id="1.3.1.88"/>
    </reaction>
    <physiologicalReaction direction="right-to-left" evidence="11">
        <dbReference type="Rhea" id="RHEA:53378"/>
    </physiologicalReaction>
</comment>
<comment type="similarity">
    <text evidence="8">Belongs to the Dus family. Dus1 subfamily.</text>
</comment>